<evidence type="ECO:0000313" key="1">
    <source>
        <dbReference type="EMBL" id="CAF9929490.1"/>
    </source>
</evidence>
<protein>
    <submittedName>
        <fullName evidence="1">Uncharacterized protein</fullName>
    </submittedName>
</protein>
<gene>
    <name evidence="1" type="ORF">GOMPHAMPRED_005421</name>
</gene>
<dbReference type="OrthoDB" id="3524154at2759"/>
<sequence>MDERVDIISPGRQGNQDLVKKRLHTAGVKKLDASKNKSSANKITKREPRSKDDVALASFRACWRCKRYKKKCDDKKVCDAYVVRYGNPGKLIRYLLGSITVAIQSISPSHVPPPSWRRIAQVYETDLIVPEPTTGTGIWNQVLYLMRSTNIYGPGILELIQIAADYQLRHKIPNKVLTRAITALHNVLELYHNVISTKETSPTSLPHDQVIEQFVAIRIATINFMDSFLQTCLTGRLSAWIPSFLGCSLGVLGSVFLADIIAALPRNASAMAWSSIQHHVVDLRLHLYGMARELLSALAKGADFFDMKCWDYCAGVDSPGSYHSDVSPILPSIIRNSEGMRIVDEDHVAYDSEISVGEITHSPAGGTIERNKPSAFGTLKLGIRMNTLETIANSESSSVNQKMVENKVSINVYRLAIITKQPMSGLECYSGLINGLQILEWNVYVLAFGGQIAWHAHLLR</sequence>
<accession>A0A8H3FT32</accession>
<reference evidence="1" key="1">
    <citation type="submission" date="2021-03" db="EMBL/GenBank/DDBJ databases">
        <authorList>
            <person name="Tagirdzhanova G."/>
        </authorList>
    </citation>
    <scope>NUCLEOTIDE SEQUENCE</scope>
</reference>
<dbReference type="AlphaFoldDB" id="A0A8H3FT32"/>
<comment type="caution">
    <text evidence="1">The sequence shown here is derived from an EMBL/GenBank/DDBJ whole genome shotgun (WGS) entry which is preliminary data.</text>
</comment>
<organism evidence="1 2">
    <name type="scientific">Gomphillus americanus</name>
    <dbReference type="NCBI Taxonomy" id="1940652"/>
    <lineage>
        <taxon>Eukaryota</taxon>
        <taxon>Fungi</taxon>
        <taxon>Dikarya</taxon>
        <taxon>Ascomycota</taxon>
        <taxon>Pezizomycotina</taxon>
        <taxon>Lecanoromycetes</taxon>
        <taxon>OSLEUM clade</taxon>
        <taxon>Ostropomycetidae</taxon>
        <taxon>Ostropales</taxon>
        <taxon>Graphidaceae</taxon>
        <taxon>Gomphilloideae</taxon>
        <taxon>Gomphillus</taxon>
    </lineage>
</organism>
<name>A0A8H3FT32_9LECA</name>
<evidence type="ECO:0000313" key="2">
    <source>
        <dbReference type="Proteomes" id="UP000664169"/>
    </source>
</evidence>
<dbReference type="EMBL" id="CAJPDQ010000032">
    <property type="protein sequence ID" value="CAF9929490.1"/>
    <property type="molecule type" value="Genomic_DNA"/>
</dbReference>
<proteinExistence type="predicted"/>
<dbReference type="Proteomes" id="UP000664169">
    <property type="component" value="Unassembled WGS sequence"/>
</dbReference>
<keyword evidence="2" id="KW-1185">Reference proteome</keyword>